<organism evidence="1 2">
    <name type="scientific">Plasmopara halstedii</name>
    <name type="common">Downy mildew of sunflower</name>
    <dbReference type="NCBI Taxonomy" id="4781"/>
    <lineage>
        <taxon>Eukaryota</taxon>
        <taxon>Sar</taxon>
        <taxon>Stramenopiles</taxon>
        <taxon>Oomycota</taxon>
        <taxon>Peronosporomycetes</taxon>
        <taxon>Peronosporales</taxon>
        <taxon>Peronosporaceae</taxon>
        <taxon>Plasmopara</taxon>
    </lineage>
</organism>
<protein>
    <submittedName>
        <fullName evidence="1">Uncharacterized protein</fullName>
    </submittedName>
</protein>
<proteinExistence type="predicted"/>
<reference evidence="2" key="1">
    <citation type="submission" date="2014-09" db="EMBL/GenBank/DDBJ databases">
        <authorList>
            <person name="Sharma Rahul"/>
            <person name="Thines Marco"/>
        </authorList>
    </citation>
    <scope>NUCLEOTIDE SEQUENCE [LARGE SCALE GENOMIC DNA]</scope>
</reference>
<dbReference type="Proteomes" id="UP000054928">
    <property type="component" value="Unassembled WGS sequence"/>
</dbReference>
<keyword evidence="2" id="KW-1185">Reference proteome</keyword>
<sequence>MTQELVKARGQRHVLVTEIRNMRTQTEGQIAVAMAEAKDHEKKLQGAQQEFKHQTQGFHL</sequence>
<dbReference type="GeneID" id="36403551"/>
<evidence type="ECO:0000313" key="2">
    <source>
        <dbReference type="Proteomes" id="UP000054928"/>
    </source>
</evidence>
<dbReference type="EMBL" id="CCYD01000322">
    <property type="protein sequence ID" value="CEG38418.1"/>
    <property type="molecule type" value="Genomic_DNA"/>
</dbReference>
<dbReference type="RefSeq" id="XP_024574787.1">
    <property type="nucleotide sequence ID" value="XM_024723852.1"/>
</dbReference>
<accession>A0A0P1ADA6</accession>
<evidence type="ECO:0000313" key="1">
    <source>
        <dbReference type="EMBL" id="CEG38418.1"/>
    </source>
</evidence>
<dbReference type="AlphaFoldDB" id="A0A0P1ADA6"/>
<name>A0A0P1ADA6_PLAHL</name>